<protein>
    <submittedName>
        <fullName evidence="5">Anionic cell wall polymer biosynthesis LytR-Cps2A-Psr (LCP) family protein</fullName>
    </submittedName>
</protein>
<feature type="compositionally biased region" description="Polar residues" evidence="2">
    <location>
        <begin position="476"/>
        <end position="495"/>
    </location>
</feature>
<feature type="transmembrane region" description="Helical" evidence="3">
    <location>
        <begin position="52"/>
        <end position="72"/>
    </location>
</feature>
<evidence type="ECO:0000259" key="4">
    <source>
        <dbReference type="Pfam" id="PF03816"/>
    </source>
</evidence>
<keyword evidence="3" id="KW-0472">Membrane</keyword>
<dbReference type="EMBL" id="JADBDZ010000001">
    <property type="protein sequence ID" value="MBE1535856.1"/>
    <property type="molecule type" value="Genomic_DNA"/>
</dbReference>
<keyword evidence="3" id="KW-0812">Transmembrane</keyword>
<feature type="transmembrane region" description="Helical" evidence="3">
    <location>
        <begin position="92"/>
        <end position="111"/>
    </location>
</feature>
<accession>A0ABR9JZ49</accession>
<evidence type="ECO:0000313" key="6">
    <source>
        <dbReference type="Proteomes" id="UP000627838"/>
    </source>
</evidence>
<feature type="region of interest" description="Disordered" evidence="2">
    <location>
        <begin position="445"/>
        <end position="503"/>
    </location>
</feature>
<dbReference type="Gene3D" id="3.40.630.190">
    <property type="entry name" value="LCP protein"/>
    <property type="match status" value="1"/>
</dbReference>
<evidence type="ECO:0000313" key="5">
    <source>
        <dbReference type="EMBL" id="MBE1535856.1"/>
    </source>
</evidence>
<feature type="transmembrane region" description="Helical" evidence="3">
    <location>
        <begin position="123"/>
        <end position="143"/>
    </location>
</feature>
<feature type="transmembrane region" description="Helical" evidence="3">
    <location>
        <begin position="27"/>
        <end position="45"/>
    </location>
</feature>
<comment type="similarity">
    <text evidence="1">Belongs to the LytR/CpsA/Psr (LCP) family.</text>
</comment>
<dbReference type="Proteomes" id="UP000627838">
    <property type="component" value="Unassembled WGS sequence"/>
</dbReference>
<feature type="domain" description="Cell envelope-related transcriptional attenuator" evidence="4">
    <location>
        <begin position="196"/>
        <end position="369"/>
    </location>
</feature>
<organism evidence="5 6">
    <name type="scientific">Actinomadura algeriensis</name>
    <dbReference type="NCBI Taxonomy" id="1679523"/>
    <lineage>
        <taxon>Bacteria</taxon>
        <taxon>Bacillati</taxon>
        <taxon>Actinomycetota</taxon>
        <taxon>Actinomycetes</taxon>
        <taxon>Streptosporangiales</taxon>
        <taxon>Thermomonosporaceae</taxon>
        <taxon>Actinomadura</taxon>
    </lineage>
</organism>
<evidence type="ECO:0000256" key="1">
    <source>
        <dbReference type="ARBA" id="ARBA00006068"/>
    </source>
</evidence>
<dbReference type="InterPro" id="IPR004474">
    <property type="entry name" value="LytR_CpsA_psr"/>
</dbReference>
<evidence type="ECO:0000256" key="2">
    <source>
        <dbReference type="SAM" id="MobiDB-lite"/>
    </source>
</evidence>
<dbReference type="NCBIfam" id="TIGR00350">
    <property type="entry name" value="lytR_cpsA_psr"/>
    <property type="match status" value="1"/>
</dbReference>
<feature type="region of interest" description="Disordered" evidence="2">
    <location>
        <begin position="1"/>
        <end position="22"/>
    </location>
</feature>
<sequence length="503" mass="52945">MGGWASRRARRPDGDGSPRGSGGLPRALALTLASALVWGVAHIVTGRRRFGGLLLALYTVLAAAVAAAATVYRGDLLNLIVRPDVLQQITGGLVVLGVLWVAIVVRSYQLLRPEGMRLSGRTLGAAAVALMCFGVAVPTAWAVRGTYVYRDALTSIFQAGGSDGQKIDADDPWDGEERVNILLLGGDAAENRPGVRTDSMTLASVDTATGDTVLLSLPRNLESFPMPPGPARDRFPYGFTGDGALNPGLLNEVYQYAEEHPDVVPGVPKGERGPTLLKATISGILGMPVDYYILVDMFGFADIIDAMGGVKINILQPIPYGQQGDVLQAGHRTLTGKEALWYGRSRTNSSDYVRMGRQKCLMAAIAEQADPRTVLTKFDALASAAKQTLSTDIPQELLPALIELSGEVKEDARIDSLQFVPPLIHTGNPDFEKIRRLAAEAIGAADEAAASGSPAPPASPTRTPSGAVTVDPPVQAQGSPSPGTTPTSQAPQTEPVSLEASCP</sequence>
<dbReference type="PANTHER" id="PTHR33392">
    <property type="entry name" value="POLYISOPRENYL-TEICHOIC ACID--PEPTIDOGLYCAN TEICHOIC ACID TRANSFERASE TAGU"/>
    <property type="match status" value="1"/>
</dbReference>
<dbReference type="PANTHER" id="PTHR33392:SF6">
    <property type="entry name" value="POLYISOPRENYL-TEICHOIC ACID--PEPTIDOGLYCAN TEICHOIC ACID TRANSFERASE TAGU"/>
    <property type="match status" value="1"/>
</dbReference>
<name>A0ABR9JZ49_9ACTN</name>
<reference evidence="5 6" key="1">
    <citation type="submission" date="2020-10" db="EMBL/GenBank/DDBJ databases">
        <title>Sequencing the genomes of 1000 actinobacteria strains.</title>
        <authorList>
            <person name="Klenk H.-P."/>
        </authorList>
    </citation>
    <scope>NUCLEOTIDE SEQUENCE [LARGE SCALE GENOMIC DNA]</scope>
    <source>
        <strain evidence="5 6">DSM 46744</strain>
    </source>
</reference>
<dbReference type="Pfam" id="PF03816">
    <property type="entry name" value="LytR_cpsA_psr"/>
    <property type="match status" value="1"/>
</dbReference>
<comment type="caution">
    <text evidence="5">The sequence shown here is derived from an EMBL/GenBank/DDBJ whole genome shotgun (WGS) entry which is preliminary data.</text>
</comment>
<proteinExistence type="inferred from homology"/>
<evidence type="ECO:0000256" key="3">
    <source>
        <dbReference type="SAM" id="Phobius"/>
    </source>
</evidence>
<keyword evidence="6" id="KW-1185">Reference proteome</keyword>
<keyword evidence="3" id="KW-1133">Transmembrane helix</keyword>
<dbReference type="RefSeq" id="WP_192761984.1">
    <property type="nucleotide sequence ID" value="NZ_JADBDZ010000001.1"/>
</dbReference>
<dbReference type="InterPro" id="IPR050922">
    <property type="entry name" value="LytR/CpsA/Psr_CW_biosynth"/>
</dbReference>
<gene>
    <name evidence="5" type="ORF">H4W34_005689</name>
</gene>